<evidence type="ECO:0000313" key="9">
    <source>
        <dbReference type="EMBL" id="GAA4987177.1"/>
    </source>
</evidence>
<proteinExistence type="inferred from homology"/>
<dbReference type="InterPro" id="IPR010329">
    <property type="entry name" value="3hydroanth_dOase"/>
</dbReference>
<feature type="binding site" evidence="8">
    <location>
        <position position="106"/>
    </location>
    <ligand>
        <name>Fe cation</name>
        <dbReference type="ChEBI" id="CHEBI:24875"/>
        <label>1</label>
        <note>catalytic</note>
    </ligand>
</feature>
<accession>A0ABP9I433</accession>
<comment type="cofactor">
    <cofactor evidence="1 8">
        <name>Fe(2+)</name>
        <dbReference type="ChEBI" id="CHEBI:29033"/>
    </cofactor>
</comment>
<evidence type="ECO:0000256" key="6">
    <source>
        <dbReference type="ARBA" id="ARBA00023002"/>
    </source>
</evidence>
<evidence type="ECO:0000256" key="8">
    <source>
        <dbReference type="HAMAP-Rule" id="MF_00825"/>
    </source>
</evidence>
<evidence type="ECO:0000256" key="5">
    <source>
        <dbReference type="ARBA" id="ARBA00022964"/>
    </source>
</evidence>
<gene>
    <name evidence="8" type="primary">nbaC</name>
    <name evidence="9" type="ORF">GCM10023205_67340</name>
</gene>
<dbReference type="CDD" id="cd06123">
    <property type="entry name" value="cupin_HAO"/>
    <property type="match status" value="1"/>
</dbReference>
<dbReference type="RefSeq" id="WP_345679575.1">
    <property type="nucleotide sequence ID" value="NZ_BAABHS010000033.1"/>
</dbReference>
<dbReference type="Proteomes" id="UP001500466">
    <property type="component" value="Unassembled WGS sequence"/>
</dbReference>
<dbReference type="NCBIfam" id="TIGR03037">
    <property type="entry name" value="anthran_nbaC"/>
    <property type="match status" value="1"/>
</dbReference>
<comment type="similarity">
    <text evidence="8">Belongs to the 3-HAO family.</text>
</comment>
<keyword evidence="3 8" id="KW-0662">Pyridine nucleotide biosynthesis</keyword>
<keyword evidence="6 8" id="KW-0560">Oxidoreductase</keyword>
<dbReference type="EMBL" id="BAABHS010000033">
    <property type="protein sequence ID" value="GAA4987177.1"/>
    <property type="molecule type" value="Genomic_DNA"/>
</dbReference>
<reference evidence="10" key="1">
    <citation type="journal article" date="2019" name="Int. J. Syst. Evol. Microbiol.">
        <title>The Global Catalogue of Microorganisms (GCM) 10K type strain sequencing project: providing services to taxonomists for standard genome sequencing and annotation.</title>
        <authorList>
            <consortium name="The Broad Institute Genomics Platform"/>
            <consortium name="The Broad Institute Genome Sequencing Center for Infectious Disease"/>
            <person name="Wu L."/>
            <person name="Ma J."/>
        </authorList>
    </citation>
    <scope>NUCLEOTIDE SEQUENCE [LARGE SCALE GENOMIC DNA]</scope>
    <source>
        <strain evidence="10">JCM 17986</strain>
    </source>
</reference>
<comment type="function">
    <text evidence="2 8">Catalyzes the oxidative ring opening of 3-hydroxyanthranilate to 2-amino-3-carboxymuconate semialdehyde, which spontaneously cyclizes to quinolinate.</text>
</comment>
<dbReference type="HAMAP" id="MF_00825">
    <property type="entry name" value="3_HAO"/>
    <property type="match status" value="1"/>
</dbReference>
<evidence type="ECO:0000256" key="1">
    <source>
        <dbReference type="ARBA" id="ARBA00001954"/>
    </source>
</evidence>
<keyword evidence="10" id="KW-1185">Reference proteome</keyword>
<comment type="caution">
    <text evidence="8">Lacks conserved residue(s) required for the propagation of feature annotation.</text>
</comment>
<evidence type="ECO:0000256" key="3">
    <source>
        <dbReference type="ARBA" id="ARBA00022642"/>
    </source>
</evidence>
<dbReference type="Gene3D" id="2.60.120.10">
    <property type="entry name" value="Jelly Rolls"/>
    <property type="match status" value="1"/>
</dbReference>
<dbReference type="PANTHER" id="PTHR15497">
    <property type="entry name" value="3-HYDROXYANTHRANILATE 3,4-DIOXYGENASE"/>
    <property type="match status" value="1"/>
</dbReference>
<feature type="binding site" evidence="8">
    <location>
        <position position="110"/>
    </location>
    <ligand>
        <name>substrate</name>
    </ligand>
</feature>
<dbReference type="Pfam" id="PF06052">
    <property type="entry name" value="3-HAO"/>
    <property type="match status" value="1"/>
</dbReference>
<evidence type="ECO:0000313" key="10">
    <source>
        <dbReference type="Proteomes" id="UP001500466"/>
    </source>
</evidence>
<feature type="binding site" evidence="8">
    <location>
        <position position="121"/>
    </location>
    <ligand>
        <name>substrate</name>
    </ligand>
</feature>
<keyword evidence="7 8" id="KW-0408">Iron</keyword>
<feature type="binding site" evidence="8">
    <location>
        <position position="56"/>
    </location>
    <ligand>
        <name>O2</name>
        <dbReference type="ChEBI" id="CHEBI:15379"/>
    </ligand>
</feature>
<comment type="caution">
    <text evidence="9">The sequence shown here is derived from an EMBL/GenBank/DDBJ whole genome shotgun (WGS) entry which is preliminary data.</text>
</comment>
<organism evidence="9 10">
    <name type="scientific">Yinghuangia aomiensis</name>
    <dbReference type="NCBI Taxonomy" id="676205"/>
    <lineage>
        <taxon>Bacteria</taxon>
        <taxon>Bacillati</taxon>
        <taxon>Actinomycetota</taxon>
        <taxon>Actinomycetes</taxon>
        <taxon>Kitasatosporales</taxon>
        <taxon>Streptomycetaceae</taxon>
        <taxon>Yinghuangia</taxon>
    </lineage>
</organism>
<dbReference type="NCBIfam" id="NF009763">
    <property type="entry name" value="PRK13264.1"/>
    <property type="match status" value="1"/>
</dbReference>
<evidence type="ECO:0000256" key="4">
    <source>
        <dbReference type="ARBA" id="ARBA00022723"/>
    </source>
</evidence>
<evidence type="ECO:0000256" key="7">
    <source>
        <dbReference type="ARBA" id="ARBA00023004"/>
    </source>
</evidence>
<feature type="binding site" evidence="8">
    <location>
        <position position="66"/>
    </location>
    <ligand>
        <name>substrate</name>
    </ligand>
</feature>
<keyword evidence="5 8" id="KW-0223">Dioxygenase</keyword>
<name>A0ABP9I433_9ACTN</name>
<dbReference type="PANTHER" id="PTHR15497:SF1">
    <property type="entry name" value="3-HYDROXYANTHRANILATE 3,4-DIOXYGENASE"/>
    <property type="match status" value="1"/>
</dbReference>
<sequence length="198" mass="22599">MTTGSHPLPKLTQGRPFNFDTWIDEHRDLLRPPVGNIQVWREADLMVTVVGGPNQRTDFHDDPIEEFFYQLRGDMVLRIMEEEGKPPVDVPIREGDIFLLPPHVRHSPQRPEPGSIGLVVEFARPAAVADAFEWYCVSCHRLVHRAEIQLQSIVTDLPPLFQAFYDGPDADRTCPHCATVHPGRVWPEDLRPRTARTV</sequence>
<feature type="binding site" evidence="8">
    <location>
        <position position="60"/>
    </location>
    <ligand>
        <name>Fe cation</name>
        <dbReference type="ChEBI" id="CHEBI:24875"/>
        <label>1</label>
        <note>catalytic</note>
    </ligand>
</feature>
<comment type="pathway">
    <text evidence="8">Cofactor biosynthesis; NAD(+) biosynthesis; quinolinate from L-kynurenine: step 3/3.</text>
</comment>
<evidence type="ECO:0000256" key="2">
    <source>
        <dbReference type="ARBA" id="ARBA00002752"/>
    </source>
</evidence>
<dbReference type="SUPFAM" id="SSF51182">
    <property type="entry name" value="RmlC-like cupins"/>
    <property type="match status" value="1"/>
</dbReference>
<feature type="binding site" evidence="8">
    <location>
        <position position="66"/>
    </location>
    <ligand>
        <name>Fe cation</name>
        <dbReference type="ChEBI" id="CHEBI:24875"/>
        <label>1</label>
        <note>catalytic</note>
    </ligand>
</feature>
<dbReference type="InterPro" id="IPR014710">
    <property type="entry name" value="RmlC-like_jellyroll"/>
</dbReference>
<protein>
    <recommendedName>
        <fullName evidence="8">3-hydroxyanthranilate 3,4-dioxygenase</fullName>
        <ecNumber evidence="8">1.13.11.6</ecNumber>
    </recommendedName>
    <alternativeName>
        <fullName evidence="8">3-hydroxyanthranilate oxygenase</fullName>
        <shortName evidence="8">3-HAO</shortName>
    </alternativeName>
    <alternativeName>
        <fullName evidence="8">3-hydroxyanthranilic acid dioxygenase</fullName>
        <shortName evidence="8">HAD</shortName>
    </alternativeName>
</protein>
<dbReference type="EC" id="1.13.11.6" evidence="8"/>
<comment type="catalytic activity">
    <reaction evidence="8">
        <text>3-hydroxyanthranilate + O2 = (2Z,4Z)-2-amino-3-carboxymuconate 6-semialdehyde</text>
        <dbReference type="Rhea" id="RHEA:17953"/>
        <dbReference type="ChEBI" id="CHEBI:15379"/>
        <dbReference type="ChEBI" id="CHEBI:36559"/>
        <dbReference type="ChEBI" id="CHEBI:77612"/>
        <dbReference type="EC" id="1.13.11.6"/>
    </reaction>
</comment>
<keyword evidence="4 8" id="KW-0479">Metal-binding</keyword>
<dbReference type="InterPro" id="IPR011051">
    <property type="entry name" value="RmlC_Cupin_sf"/>
</dbReference>